<keyword evidence="1" id="KW-0812">Transmembrane</keyword>
<organism evidence="2 3">
    <name type="scientific">Sphaerisporangium corydalis</name>
    <dbReference type="NCBI Taxonomy" id="1441875"/>
    <lineage>
        <taxon>Bacteria</taxon>
        <taxon>Bacillati</taxon>
        <taxon>Actinomycetota</taxon>
        <taxon>Actinomycetes</taxon>
        <taxon>Streptosporangiales</taxon>
        <taxon>Streptosporangiaceae</taxon>
        <taxon>Sphaerisporangium</taxon>
    </lineage>
</organism>
<keyword evidence="1" id="KW-1133">Transmembrane helix</keyword>
<protein>
    <submittedName>
        <fullName evidence="2">Uncharacterized protein</fullName>
    </submittedName>
</protein>
<keyword evidence="3" id="KW-1185">Reference proteome</keyword>
<proteinExistence type="predicted"/>
<feature type="transmembrane region" description="Helical" evidence="1">
    <location>
        <begin position="7"/>
        <end position="23"/>
    </location>
</feature>
<dbReference type="Proteomes" id="UP001595891">
    <property type="component" value="Unassembled WGS sequence"/>
</dbReference>
<gene>
    <name evidence="2" type="ORF">ACFO8L_26170</name>
</gene>
<dbReference type="RefSeq" id="WP_262844379.1">
    <property type="nucleotide sequence ID" value="NZ_JANZYP010000028.1"/>
</dbReference>
<feature type="transmembrane region" description="Helical" evidence="1">
    <location>
        <begin position="29"/>
        <end position="47"/>
    </location>
</feature>
<evidence type="ECO:0000313" key="2">
    <source>
        <dbReference type="EMBL" id="MFC4589600.1"/>
    </source>
</evidence>
<sequence>MGLNLRVVVPLVYAAAVIVTLLIDKTAGGVVAVVGAILVALFFVSYGRRAKRTS</sequence>
<evidence type="ECO:0000256" key="1">
    <source>
        <dbReference type="SAM" id="Phobius"/>
    </source>
</evidence>
<name>A0ABV9ELR4_9ACTN</name>
<keyword evidence="1" id="KW-0472">Membrane</keyword>
<evidence type="ECO:0000313" key="3">
    <source>
        <dbReference type="Proteomes" id="UP001595891"/>
    </source>
</evidence>
<accession>A0ABV9ELR4</accession>
<comment type="caution">
    <text evidence="2">The sequence shown here is derived from an EMBL/GenBank/DDBJ whole genome shotgun (WGS) entry which is preliminary data.</text>
</comment>
<reference evidence="3" key="1">
    <citation type="journal article" date="2019" name="Int. J. Syst. Evol. Microbiol.">
        <title>The Global Catalogue of Microorganisms (GCM) 10K type strain sequencing project: providing services to taxonomists for standard genome sequencing and annotation.</title>
        <authorList>
            <consortium name="The Broad Institute Genomics Platform"/>
            <consortium name="The Broad Institute Genome Sequencing Center for Infectious Disease"/>
            <person name="Wu L."/>
            <person name="Ma J."/>
        </authorList>
    </citation>
    <scope>NUCLEOTIDE SEQUENCE [LARGE SCALE GENOMIC DNA]</scope>
    <source>
        <strain evidence="3">CCUG 49560</strain>
    </source>
</reference>
<dbReference type="EMBL" id="JBHSFN010000017">
    <property type="protein sequence ID" value="MFC4589600.1"/>
    <property type="molecule type" value="Genomic_DNA"/>
</dbReference>